<name>C0NI89_AJECG</name>
<organism evidence="13 14">
    <name type="scientific">Ajellomyces capsulatus (strain G186AR / H82 / ATCC MYA-2454 / RMSCC 2432)</name>
    <name type="common">Darling's disease fungus</name>
    <name type="synonym">Histoplasma capsulatum</name>
    <dbReference type="NCBI Taxonomy" id="447093"/>
    <lineage>
        <taxon>Eukaryota</taxon>
        <taxon>Fungi</taxon>
        <taxon>Dikarya</taxon>
        <taxon>Ascomycota</taxon>
        <taxon>Pezizomycotina</taxon>
        <taxon>Eurotiomycetes</taxon>
        <taxon>Eurotiomycetidae</taxon>
        <taxon>Onygenales</taxon>
        <taxon>Ajellomycetaceae</taxon>
        <taxon>Histoplasma</taxon>
    </lineage>
</organism>
<feature type="compositionally biased region" description="Polar residues" evidence="11">
    <location>
        <begin position="28"/>
        <end position="38"/>
    </location>
</feature>
<gene>
    <name evidence="13" type="ORF">HCBG_03061</name>
</gene>
<feature type="region of interest" description="Disordered" evidence="11">
    <location>
        <begin position="226"/>
        <end position="256"/>
    </location>
</feature>
<dbReference type="HOGENOM" id="CLU_028753_1_0_1"/>
<feature type="compositionally biased region" description="Polar residues" evidence="11">
    <location>
        <begin position="47"/>
        <end position="61"/>
    </location>
</feature>
<evidence type="ECO:0000313" key="14">
    <source>
        <dbReference type="Proteomes" id="UP000001631"/>
    </source>
</evidence>
<evidence type="ECO:0000259" key="12">
    <source>
        <dbReference type="PROSITE" id="PS51044"/>
    </source>
</evidence>
<feature type="region of interest" description="Disordered" evidence="11">
    <location>
        <begin position="28"/>
        <end position="93"/>
    </location>
</feature>
<dbReference type="PROSITE" id="PS51044">
    <property type="entry name" value="ZF_SP_RING"/>
    <property type="match status" value="1"/>
</dbReference>
<keyword evidence="8" id="KW-0862">Zinc</keyword>
<keyword evidence="14" id="KW-1185">Reference proteome</keyword>
<sequence>MSFHLFAEPVWLNSQTFFSTTSIPISPQGAETMSANHTPRSRAALPSRNTPNQQPRSSRSARLSDAHGGSSRRQDQSTRGTLLQPPPYQPQVAPFNASALHKLSQLPRFPRLAALQSRLTSAAQALTECAGMINDRLVDARARQAKRAGMKRKAADVENEEVAERGDGEGDEASNKLVDLEKRVKTVTDQLEEKMRKIVDAEVRTVSLTDGLIQIHRDAAMVVPAAPHAKRRKMRRRPGEENEEDEDEGEGEGEEKLVVEEPLYIRNGGTCKVLRKELKEKKAQWKGTSLTDRYTTNDKYIGFYRIVHESKYPGDEIPPLPHPSTWFADVEQPTTASLSEVTTTNATGGTNGGNAGSTVDDYDDLAIRSERASLCCPITLLPFTEPVKSKKCPHSFERRAIVAMIERSKKRIVIPANGTNGAGPAGKRVGCVDCPVCSVPISMHDLEVDVVAVRRLRRAEERRRMEEEEEGGEDREGEDVYGDDDGEGIAMGSVGRMGKGKGRAEVKAERENGMQREGSRELSVVPDTQMVDLA</sequence>
<dbReference type="GO" id="GO:0005634">
    <property type="term" value="C:nucleus"/>
    <property type="evidence" value="ECO:0007669"/>
    <property type="project" value="UniProtKB-SubCell"/>
</dbReference>
<evidence type="ECO:0000256" key="7">
    <source>
        <dbReference type="ARBA" id="ARBA00022786"/>
    </source>
</evidence>
<evidence type="ECO:0000256" key="9">
    <source>
        <dbReference type="ARBA" id="ARBA00023242"/>
    </source>
</evidence>
<evidence type="ECO:0000256" key="3">
    <source>
        <dbReference type="ARBA" id="ARBA00008212"/>
    </source>
</evidence>
<keyword evidence="5" id="KW-0479">Metal-binding</keyword>
<feature type="region of interest" description="Disordered" evidence="11">
    <location>
        <begin position="147"/>
        <end position="175"/>
    </location>
</feature>
<evidence type="ECO:0000256" key="8">
    <source>
        <dbReference type="ARBA" id="ARBA00022833"/>
    </source>
</evidence>
<dbReference type="RefSeq" id="XP_045290005.1">
    <property type="nucleotide sequence ID" value="XM_045430110.1"/>
</dbReference>
<proteinExistence type="inferred from homology"/>
<feature type="compositionally biased region" description="Acidic residues" evidence="11">
    <location>
        <begin position="467"/>
        <end position="487"/>
    </location>
</feature>
<feature type="compositionally biased region" description="Basic and acidic residues" evidence="11">
    <location>
        <begin position="502"/>
        <end position="520"/>
    </location>
</feature>
<feature type="compositionally biased region" description="Acidic residues" evidence="11">
    <location>
        <begin position="241"/>
        <end position="253"/>
    </location>
</feature>
<dbReference type="AlphaFoldDB" id="C0NI89"/>
<keyword evidence="9" id="KW-0539">Nucleus</keyword>
<dbReference type="SUPFAM" id="SSF57850">
    <property type="entry name" value="RING/U-box"/>
    <property type="match status" value="1"/>
</dbReference>
<comment type="subcellular location">
    <subcellularLocation>
        <location evidence="1">Nucleus</location>
    </subcellularLocation>
</comment>
<dbReference type="InParanoid" id="C0NI89"/>
<dbReference type="GO" id="GO:0016925">
    <property type="term" value="P:protein sumoylation"/>
    <property type="evidence" value="ECO:0007669"/>
    <property type="project" value="UniProtKB-UniPathway"/>
</dbReference>
<dbReference type="GO" id="GO:0061665">
    <property type="term" value="F:SUMO ligase activity"/>
    <property type="evidence" value="ECO:0007669"/>
    <property type="project" value="TreeGrafter"/>
</dbReference>
<dbReference type="InterPro" id="IPR004181">
    <property type="entry name" value="Znf_MIZ"/>
</dbReference>
<evidence type="ECO:0000256" key="1">
    <source>
        <dbReference type="ARBA" id="ARBA00004123"/>
    </source>
</evidence>
<evidence type="ECO:0000256" key="10">
    <source>
        <dbReference type="PROSITE-ProRule" id="PRU00452"/>
    </source>
</evidence>
<dbReference type="InterPro" id="IPR013083">
    <property type="entry name" value="Znf_RING/FYVE/PHD"/>
</dbReference>
<evidence type="ECO:0000256" key="4">
    <source>
        <dbReference type="ARBA" id="ARBA00022679"/>
    </source>
</evidence>
<dbReference type="InterPro" id="IPR026846">
    <property type="entry name" value="Nse2(Mms21)"/>
</dbReference>
<evidence type="ECO:0000313" key="13">
    <source>
        <dbReference type="EMBL" id="EEH09524.1"/>
    </source>
</evidence>
<comment type="pathway">
    <text evidence="2">Protein modification; protein sumoylation.</text>
</comment>
<protein>
    <recommendedName>
        <fullName evidence="12">SP-RING-type domain-containing protein</fullName>
    </recommendedName>
</protein>
<feature type="region of interest" description="Disordered" evidence="11">
    <location>
        <begin position="461"/>
        <end position="534"/>
    </location>
</feature>
<dbReference type="Gene3D" id="3.30.40.10">
    <property type="entry name" value="Zinc/RING finger domain, C3HC4 (zinc finger)"/>
    <property type="match status" value="1"/>
</dbReference>
<dbReference type="CDD" id="cd16651">
    <property type="entry name" value="SPL-RING_NSE2"/>
    <property type="match status" value="1"/>
</dbReference>
<keyword evidence="7" id="KW-0833">Ubl conjugation pathway</keyword>
<dbReference type="GO" id="GO:0000724">
    <property type="term" value="P:double-strand break repair via homologous recombination"/>
    <property type="evidence" value="ECO:0007669"/>
    <property type="project" value="InterPro"/>
</dbReference>
<dbReference type="PANTHER" id="PTHR21330:SF1">
    <property type="entry name" value="E3 SUMO-PROTEIN LIGASE NSE2"/>
    <property type="match status" value="1"/>
</dbReference>
<reference evidence="13" key="1">
    <citation type="submission" date="2009-02" db="EMBL/GenBank/DDBJ databases">
        <title>The Genome Sequence of Ajellomyces capsulatus strain G186AR.</title>
        <authorList>
            <consortium name="The Broad Institute Genome Sequencing Platform"/>
            <person name="Champion M."/>
            <person name="Cuomo C."/>
            <person name="Ma L.-J."/>
            <person name="Henn M.R."/>
            <person name="Sil A."/>
            <person name="Goldman B."/>
            <person name="Young S.K."/>
            <person name="Kodira C.D."/>
            <person name="Zeng Q."/>
            <person name="Koehrsen M."/>
            <person name="Alvarado L."/>
            <person name="Berlin A."/>
            <person name="Borenstein D."/>
            <person name="Chen Z."/>
            <person name="Engels R."/>
            <person name="Freedman E."/>
            <person name="Gellesch M."/>
            <person name="Goldberg J."/>
            <person name="Griggs A."/>
            <person name="Gujja S."/>
            <person name="Heiman D."/>
            <person name="Hepburn T."/>
            <person name="Howarth C."/>
            <person name="Jen D."/>
            <person name="Larson L."/>
            <person name="Lewis B."/>
            <person name="Mehta T."/>
            <person name="Park D."/>
            <person name="Pearson M."/>
            <person name="Roberts A."/>
            <person name="Saif S."/>
            <person name="Shea T."/>
            <person name="Shenoy N."/>
            <person name="Sisk P."/>
            <person name="Stolte C."/>
            <person name="Sykes S."/>
            <person name="Walk T."/>
            <person name="White J."/>
            <person name="Yandava C."/>
            <person name="Klein B."/>
            <person name="McEwen J.G."/>
            <person name="Puccia R."/>
            <person name="Goldman G.H."/>
            <person name="Felipe M.S."/>
            <person name="Nino-Vega G."/>
            <person name="San-Blas G."/>
            <person name="Taylor J."/>
            <person name="Mendoza L."/>
            <person name="Galagan J."/>
            <person name="Nusbaum C."/>
            <person name="Birren B."/>
        </authorList>
    </citation>
    <scope>NUCLEOTIDE SEQUENCE</scope>
    <source>
        <strain evidence="13">G186AR</strain>
    </source>
</reference>
<accession>C0NI89</accession>
<evidence type="ECO:0000256" key="5">
    <source>
        <dbReference type="ARBA" id="ARBA00022723"/>
    </source>
</evidence>
<dbReference type="Proteomes" id="UP000001631">
    <property type="component" value="Unassembled WGS sequence"/>
</dbReference>
<dbReference type="Pfam" id="PF11789">
    <property type="entry name" value="zf-Nse"/>
    <property type="match status" value="1"/>
</dbReference>
<feature type="domain" description="SP-RING-type" evidence="12">
    <location>
        <begin position="361"/>
        <end position="461"/>
    </location>
</feature>
<evidence type="ECO:0000256" key="6">
    <source>
        <dbReference type="ARBA" id="ARBA00022771"/>
    </source>
</evidence>
<comment type="similarity">
    <text evidence="3">Belongs to the NSE2 family.</text>
</comment>
<dbReference type="GeneID" id="69036077"/>
<keyword evidence="4" id="KW-0808">Transferase</keyword>
<evidence type="ECO:0000256" key="2">
    <source>
        <dbReference type="ARBA" id="ARBA00004718"/>
    </source>
</evidence>
<dbReference type="PANTHER" id="PTHR21330">
    <property type="entry name" value="E3 SUMO-PROTEIN LIGASE NSE2"/>
    <property type="match status" value="1"/>
</dbReference>
<evidence type="ECO:0000256" key="11">
    <source>
        <dbReference type="SAM" id="MobiDB-lite"/>
    </source>
</evidence>
<dbReference type="GO" id="GO:0030915">
    <property type="term" value="C:Smc5-Smc6 complex"/>
    <property type="evidence" value="ECO:0007669"/>
    <property type="project" value="InterPro"/>
</dbReference>
<dbReference type="UniPathway" id="UPA00886"/>
<dbReference type="STRING" id="447093.C0NI89"/>
<dbReference type="EMBL" id="GG663365">
    <property type="protein sequence ID" value="EEH09524.1"/>
    <property type="molecule type" value="Genomic_DNA"/>
</dbReference>
<keyword evidence="6 10" id="KW-0863">Zinc-finger</keyword>
<dbReference type="GO" id="GO:0008270">
    <property type="term" value="F:zinc ion binding"/>
    <property type="evidence" value="ECO:0007669"/>
    <property type="project" value="UniProtKB-KW"/>
</dbReference>